<dbReference type="Proteomes" id="UP000291189">
    <property type="component" value="Unassembled WGS sequence"/>
</dbReference>
<evidence type="ECO:0000313" key="1">
    <source>
        <dbReference type="EMBL" id="RYU09392.1"/>
    </source>
</evidence>
<dbReference type="RefSeq" id="WP_129989157.1">
    <property type="nucleotide sequence ID" value="NZ_SDPU01000035.1"/>
</dbReference>
<sequence length="191" mass="21321">MGVMDEAERFEPGALAEWTAWLAAHHADTRGVWLVTPRRAADQAFDYEASVCEALRYGWIDATVRTLDDDRAMQWFSPRRKGSVWARTNKVRIERLEREGLMEAPGRAVIEAAKADGTWTLYDDVEDLVVPPDLAAAFVAHPGSREQWDAFSASARKMMLAWVVTAKQEATRAKRVGLIAEKAAVGEKAHP</sequence>
<organism evidence="1 2">
    <name type="scientific">Nocardioides iriomotensis</name>
    <dbReference type="NCBI Taxonomy" id="715784"/>
    <lineage>
        <taxon>Bacteria</taxon>
        <taxon>Bacillati</taxon>
        <taxon>Actinomycetota</taxon>
        <taxon>Actinomycetes</taxon>
        <taxon>Propionibacteriales</taxon>
        <taxon>Nocardioidaceae</taxon>
        <taxon>Nocardioides</taxon>
    </lineage>
</organism>
<accession>A0A4Q5IU95</accession>
<dbReference type="AlphaFoldDB" id="A0A4Q5IU95"/>
<gene>
    <name evidence="1" type="ORF">ETU37_20195</name>
</gene>
<dbReference type="OrthoDB" id="9796999at2"/>
<reference evidence="1 2" key="1">
    <citation type="submission" date="2019-01" db="EMBL/GenBank/DDBJ databases">
        <title>Nocardioides guangzhouensis sp. nov., an actinobacterium isolated from soil.</title>
        <authorList>
            <person name="Fu Y."/>
            <person name="Cai Y."/>
            <person name="Lin Z."/>
            <person name="Chen P."/>
        </authorList>
    </citation>
    <scope>NUCLEOTIDE SEQUENCE [LARGE SCALE GENOMIC DNA]</scope>
    <source>
        <strain evidence="1 2">NBRC 105384</strain>
    </source>
</reference>
<dbReference type="EMBL" id="SDPU01000035">
    <property type="protein sequence ID" value="RYU09392.1"/>
    <property type="molecule type" value="Genomic_DNA"/>
</dbReference>
<dbReference type="Pfam" id="PF13376">
    <property type="entry name" value="OmdA"/>
    <property type="match status" value="1"/>
</dbReference>
<keyword evidence="2" id="KW-1185">Reference proteome</keyword>
<comment type="caution">
    <text evidence="1">The sequence shown here is derived from an EMBL/GenBank/DDBJ whole genome shotgun (WGS) entry which is preliminary data.</text>
</comment>
<name>A0A4Q5IU95_9ACTN</name>
<evidence type="ECO:0000313" key="2">
    <source>
        <dbReference type="Proteomes" id="UP000291189"/>
    </source>
</evidence>
<evidence type="ECO:0008006" key="3">
    <source>
        <dbReference type="Google" id="ProtNLM"/>
    </source>
</evidence>
<proteinExistence type="predicted"/>
<protein>
    <recommendedName>
        <fullName evidence="3">Bacteriocin-protection protein</fullName>
    </recommendedName>
</protein>